<accession>A0AAV0YIV2</accession>
<keyword evidence="4" id="KW-1185">Reference proteome</keyword>
<dbReference type="Proteomes" id="UP001157006">
    <property type="component" value="Unassembled WGS sequence"/>
</dbReference>
<dbReference type="InterPro" id="IPR045884">
    <property type="entry name" value="At5g59350-like"/>
</dbReference>
<evidence type="ECO:0000313" key="3">
    <source>
        <dbReference type="EMBL" id="CAI8584027.1"/>
    </source>
</evidence>
<dbReference type="PANTHER" id="PTHR34054:SF4">
    <property type="entry name" value="PROTEIN, PUTATIVE-RELATED"/>
    <property type="match status" value="1"/>
</dbReference>
<feature type="transmembrane region" description="Helical" evidence="2">
    <location>
        <begin position="6"/>
        <end position="31"/>
    </location>
</feature>
<name>A0AAV0YIV2_VICFA</name>
<organism evidence="3 4">
    <name type="scientific">Vicia faba</name>
    <name type="common">Broad bean</name>
    <name type="synonym">Faba vulgaris</name>
    <dbReference type="NCBI Taxonomy" id="3906"/>
    <lineage>
        <taxon>Eukaryota</taxon>
        <taxon>Viridiplantae</taxon>
        <taxon>Streptophyta</taxon>
        <taxon>Embryophyta</taxon>
        <taxon>Tracheophyta</taxon>
        <taxon>Spermatophyta</taxon>
        <taxon>Magnoliopsida</taxon>
        <taxon>eudicotyledons</taxon>
        <taxon>Gunneridae</taxon>
        <taxon>Pentapetalae</taxon>
        <taxon>rosids</taxon>
        <taxon>fabids</taxon>
        <taxon>Fabales</taxon>
        <taxon>Fabaceae</taxon>
        <taxon>Papilionoideae</taxon>
        <taxon>50 kb inversion clade</taxon>
        <taxon>NPAAA clade</taxon>
        <taxon>Hologalegina</taxon>
        <taxon>IRL clade</taxon>
        <taxon>Fabeae</taxon>
        <taxon>Vicia</taxon>
    </lineage>
</organism>
<evidence type="ECO:0000256" key="1">
    <source>
        <dbReference type="SAM" id="MobiDB-lite"/>
    </source>
</evidence>
<keyword evidence="2" id="KW-1133">Transmembrane helix</keyword>
<protein>
    <submittedName>
        <fullName evidence="3">Uncharacterized protein</fullName>
    </submittedName>
</protein>
<sequence length="168" mass="18672">MMGLNNFGTTITILTAVTLTALAVEILYVLYKRRLKLRPRIRAEPQEQPSLPPSSPDQRERELEEELEQHIAKWQCINGESRVLFTIKEEDREGVDSESGSLTECSVVTVKRAVAVAVAVENTRLSESGNVVVEDDEVVLEVEELLNKTTPCATPYYTPLSSPTRGNG</sequence>
<evidence type="ECO:0000313" key="4">
    <source>
        <dbReference type="Proteomes" id="UP001157006"/>
    </source>
</evidence>
<feature type="region of interest" description="Disordered" evidence="1">
    <location>
        <begin position="43"/>
        <end position="64"/>
    </location>
</feature>
<proteinExistence type="predicted"/>
<dbReference type="PANTHER" id="PTHR34054">
    <property type="entry name" value="EXPRESSED PROTEIN"/>
    <property type="match status" value="1"/>
</dbReference>
<dbReference type="EMBL" id="CATIWC010001324">
    <property type="protein sequence ID" value="CAI8584027.1"/>
    <property type="molecule type" value="Genomic_DNA"/>
</dbReference>
<reference evidence="3 4" key="1">
    <citation type="submission" date="2023-01" db="EMBL/GenBank/DDBJ databases">
        <authorList>
            <person name="Kreplak J."/>
        </authorList>
    </citation>
    <scope>NUCLEOTIDE SEQUENCE [LARGE SCALE GENOMIC DNA]</scope>
</reference>
<keyword evidence="2" id="KW-0472">Membrane</keyword>
<dbReference type="AlphaFoldDB" id="A0AAV0YIV2"/>
<gene>
    <name evidence="3" type="ORF">VFH_U055440</name>
</gene>
<evidence type="ECO:0000256" key="2">
    <source>
        <dbReference type="SAM" id="Phobius"/>
    </source>
</evidence>
<comment type="caution">
    <text evidence="3">The sequence shown here is derived from an EMBL/GenBank/DDBJ whole genome shotgun (WGS) entry which is preliminary data.</text>
</comment>
<keyword evidence="2" id="KW-0812">Transmembrane</keyword>